<dbReference type="Proteomes" id="UP000536275">
    <property type="component" value="Unassembled WGS sequence"/>
</dbReference>
<dbReference type="AlphaFoldDB" id="A0A8H6C0P3"/>
<reference evidence="2 3" key="1">
    <citation type="submission" date="2020-03" db="EMBL/GenBank/DDBJ databases">
        <title>FDA dAtabase for Regulatory Grade micrObial Sequences (FDA-ARGOS): Supporting development and validation of Infectious Disease Dx tests.</title>
        <authorList>
            <person name="Campos J."/>
            <person name="Goldberg B."/>
            <person name="Tallon L."/>
            <person name="Sadzewicz L."/>
            <person name="Vavikolanu K."/>
            <person name="Mehta A."/>
            <person name="Aluvathingal J."/>
            <person name="Nadendla S."/>
            <person name="Nandy P."/>
            <person name="Geyer C."/>
            <person name="Yan Y."/>
            <person name="Sichtig H."/>
        </authorList>
    </citation>
    <scope>NUCLEOTIDE SEQUENCE [LARGE SCALE GENOMIC DNA]</scope>
    <source>
        <strain evidence="2 3">FDAARGOS_656</strain>
    </source>
</reference>
<name>A0A8H6C0P3_CANAX</name>
<feature type="region of interest" description="Disordered" evidence="1">
    <location>
        <begin position="66"/>
        <end position="90"/>
    </location>
</feature>
<dbReference type="EMBL" id="JABWAD010000028">
    <property type="protein sequence ID" value="KAF6070117.1"/>
    <property type="molecule type" value="Genomic_DNA"/>
</dbReference>
<gene>
    <name evidence="2" type="ORF">FOB64_002802</name>
</gene>
<sequence length="90" mass="10438">MMLELEVRHPGDEEIMEKSNWSENYKKCQISGWLRDGAKSNARTRRERTAMSLEGILASCMKAEKIASESQRKYSWERRPDSEKGNEDGV</sequence>
<evidence type="ECO:0000256" key="1">
    <source>
        <dbReference type="SAM" id="MobiDB-lite"/>
    </source>
</evidence>
<protein>
    <submittedName>
        <fullName evidence="2">Uncharacterized protein</fullName>
    </submittedName>
</protein>
<evidence type="ECO:0000313" key="3">
    <source>
        <dbReference type="Proteomes" id="UP000536275"/>
    </source>
</evidence>
<comment type="caution">
    <text evidence="2">The sequence shown here is derived from an EMBL/GenBank/DDBJ whole genome shotgun (WGS) entry which is preliminary data.</text>
</comment>
<evidence type="ECO:0000313" key="2">
    <source>
        <dbReference type="EMBL" id="KAF6070117.1"/>
    </source>
</evidence>
<proteinExistence type="predicted"/>
<accession>A0A8H6C0P3</accession>
<organism evidence="2 3">
    <name type="scientific">Candida albicans</name>
    <name type="common">Yeast</name>
    <dbReference type="NCBI Taxonomy" id="5476"/>
    <lineage>
        <taxon>Eukaryota</taxon>
        <taxon>Fungi</taxon>
        <taxon>Dikarya</taxon>
        <taxon>Ascomycota</taxon>
        <taxon>Saccharomycotina</taxon>
        <taxon>Pichiomycetes</taxon>
        <taxon>Debaryomycetaceae</taxon>
        <taxon>Candida/Lodderomyces clade</taxon>
        <taxon>Candida</taxon>
    </lineage>
</organism>